<comment type="caution">
    <text evidence="1">The sequence shown here is derived from an EMBL/GenBank/DDBJ whole genome shotgun (WGS) entry which is preliminary data.</text>
</comment>
<protein>
    <submittedName>
        <fullName evidence="1">Uncharacterized protein</fullName>
    </submittedName>
</protein>
<evidence type="ECO:0000313" key="2">
    <source>
        <dbReference type="Proteomes" id="UP001055879"/>
    </source>
</evidence>
<name>A0ACB8ZHB8_ARCLA</name>
<organism evidence="1 2">
    <name type="scientific">Arctium lappa</name>
    <name type="common">Greater burdock</name>
    <name type="synonym">Lappa major</name>
    <dbReference type="NCBI Taxonomy" id="4217"/>
    <lineage>
        <taxon>Eukaryota</taxon>
        <taxon>Viridiplantae</taxon>
        <taxon>Streptophyta</taxon>
        <taxon>Embryophyta</taxon>
        <taxon>Tracheophyta</taxon>
        <taxon>Spermatophyta</taxon>
        <taxon>Magnoliopsida</taxon>
        <taxon>eudicotyledons</taxon>
        <taxon>Gunneridae</taxon>
        <taxon>Pentapetalae</taxon>
        <taxon>asterids</taxon>
        <taxon>campanulids</taxon>
        <taxon>Asterales</taxon>
        <taxon>Asteraceae</taxon>
        <taxon>Carduoideae</taxon>
        <taxon>Cardueae</taxon>
        <taxon>Arctiinae</taxon>
        <taxon>Arctium</taxon>
    </lineage>
</organism>
<gene>
    <name evidence="1" type="ORF">L6452_29876</name>
</gene>
<proteinExistence type="predicted"/>
<reference evidence="1 2" key="2">
    <citation type="journal article" date="2022" name="Mol. Ecol. Resour.">
        <title>The genomes of chicory, endive, great burdock and yacon provide insights into Asteraceae paleo-polyploidization history and plant inulin production.</title>
        <authorList>
            <person name="Fan W."/>
            <person name="Wang S."/>
            <person name="Wang H."/>
            <person name="Wang A."/>
            <person name="Jiang F."/>
            <person name="Liu H."/>
            <person name="Zhao H."/>
            <person name="Xu D."/>
            <person name="Zhang Y."/>
        </authorList>
    </citation>
    <scope>NUCLEOTIDE SEQUENCE [LARGE SCALE GENOMIC DNA]</scope>
    <source>
        <strain evidence="2">cv. Niubang</strain>
    </source>
</reference>
<evidence type="ECO:0000313" key="1">
    <source>
        <dbReference type="EMBL" id="KAI3697116.1"/>
    </source>
</evidence>
<sequence>MKDNQAVLNFPFLEDQQHASAQETSELSSSLTCVLHKRAGAELPNGCCVGCKIHLILCHSISVLEELSESESPPENVYGIQVLYIYTRAEFVHKSTQTSLLLVFFHRFNGEFESESQ</sequence>
<reference evidence="2" key="1">
    <citation type="journal article" date="2022" name="Mol. Ecol. Resour.">
        <title>The genomes of chicory, endive, great burdock and yacon provide insights into Asteraceae palaeo-polyploidization history and plant inulin production.</title>
        <authorList>
            <person name="Fan W."/>
            <person name="Wang S."/>
            <person name="Wang H."/>
            <person name="Wang A."/>
            <person name="Jiang F."/>
            <person name="Liu H."/>
            <person name="Zhao H."/>
            <person name="Xu D."/>
            <person name="Zhang Y."/>
        </authorList>
    </citation>
    <scope>NUCLEOTIDE SEQUENCE [LARGE SCALE GENOMIC DNA]</scope>
    <source>
        <strain evidence="2">cv. Niubang</strain>
    </source>
</reference>
<accession>A0ACB8ZHB8</accession>
<keyword evidence="2" id="KW-1185">Reference proteome</keyword>
<dbReference type="Proteomes" id="UP001055879">
    <property type="component" value="Linkage Group LG10"/>
</dbReference>
<dbReference type="EMBL" id="CM042056">
    <property type="protein sequence ID" value="KAI3697116.1"/>
    <property type="molecule type" value="Genomic_DNA"/>
</dbReference>